<comment type="caution">
    <text evidence="2">The sequence shown here is derived from an EMBL/GenBank/DDBJ whole genome shotgun (WGS) entry which is preliminary data.</text>
</comment>
<keyword evidence="1" id="KW-0812">Transmembrane</keyword>
<dbReference type="PANTHER" id="PTHR31303">
    <property type="entry name" value="CTP-DEPENDENT DIACYLGLYCEROL KINASE 1"/>
    <property type="match status" value="1"/>
</dbReference>
<evidence type="ECO:0008006" key="4">
    <source>
        <dbReference type="Google" id="ProtNLM"/>
    </source>
</evidence>
<reference evidence="2 3" key="1">
    <citation type="journal article" date="2021" name="Sci. Rep.">
        <title>The genome of the diatom Chaetoceros tenuissimus carries an ancient integrated fragment of an extant virus.</title>
        <authorList>
            <person name="Hongo Y."/>
            <person name="Kimura K."/>
            <person name="Takaki Y."/>
            <person name="Yoshida Y."/>
            <person name="Baba S."/>
            <person name="Kobayashi G."/>
            <person name="Nagasaki K."/>
            <person name="Hano T."/>
            <person name="Tomaru Y."/>
        </authorList>
    </citation>
    <scope>NUCLEOTIDE SEQUENCE [LARGE SCALE GENOMIC DNA]</scope>
    <source>
        <strain evidence="2 3">NIES-3715</strain>
    </source>
</reference>
<dbReference type="AlphaFoldDB" id="A0AAD3CJZ3"/>
<evidence type="ECO:0000313" key="2">
    <source>
        <dbReference type="EMBL" id="GFH47291.1"/>
    </source>
</evidence>
<protein>
    <recommendedName>
        <fullName evidence="4">Dolichol kinase</fullName>
    </recommendedName>
</protein>
<proteinExistence type="predicted"/>
<keyword evidence="3" id="KW-1185">Reference proteome</keyword>
<feature type="transmembrane region" description="Helical" evidence="1">
    <location>
        <begin position="101"/>
        <end position="119"/>
    </location>
</feature>
<accession>A0AAD3CJZ3</accession>
<dbReference type="Proteomes" id="UP001054902">
    <property type="component" value="Unassembled WGS sequence"/>
</dbReference>
<gene>
    <name evidence="2" type="ORF">CTEN210_03766</name>
</gene>
<feature type="transmembrane region" description="Helical" evidence="1">
    <location>
        <begin position="53"/>
        <end position="73"/>
    </location>
</feature>
<feature type="transmembrane region" description="Helical" evidence="1">
    <location>
        <begin position="165"/>
        <end position="184"/>
    </location>
</feature>
<evidence type="ECO:0000256" key="1">
    <source>
        <dbReference type="SAM" id="Phobius"/>
    </source>
</evidence>
<dbReference type="GO" id="GO:0004143">
    <property type="term" value="F:ATP-dependent diacylglycerol kinase activity"/>
    <property type="evidence" value="ECO:0007669"/>
    <property type="project" value="InterPro"/>
</dbReference>
<keyword evidence="1" id="KW-1133">Transmembrane helix</keyword>
<organism evidence="2 3">
    <name type="scientific">Chaetoceros tenuissimus</name>
    <dbReference type="NCBI Taxonomy" id="426638"/>
    <lineage>
        <taxon>Eukaryota</taxon>
        <taxon>Sar</taxon>
        <taxon>Stramenopiles</taxon>
        <taxon>Ochrophyta</taxon>
        <taxon>Bacillariophyta</taxon>
        <taxon>Coscinodiscophyceae</taxon>
        <taxon>Chaetocerotophycidae</taxon>
        <taxon>Chaetocerotales</taxon>
        <taxon>Chaetocerotaceae</taxon>
        <taxon>Chaetoceros</taxon>
    </lineage>
</organism>
<sequence length="291" mass="31551">MSSLYENDTDSIYEADSRHSFYSEQDVVNETSTASIGEIRVDGPKEYPPIVTLVYHVSIMLFAPILVICLQLLTASDCTSSTKPQQNTSSSLHYNRRIQHALTGLAFCLLSYVIPSFLAKPLLATATTLFYLLHCARSKSVTVQDNYLKLFGKLLRDHEKKPSQISGAFWFMLGSAIVVCLFPIEIARTSITCLAFGDPLAAIIGIKCGGPKVAFCSGSKTIAGCLACFWSCYIVAAILTPDLGPKGFFVTGIAATIMESLSALSCIKIDDNVLIPAGTALALQWYSDGFL</sequence>
<dbReference type="GO" id="GO:0006654">
    <property type="term" value="P:phosphatidic acid biosynthetic process"/>
    <property type="evidence" value="ECO:0007669"/>
    <property type="project" value="TreeGrafter"/>
</dbReference>
<dbReference type="GO" id="GO:0005789">
    <property type="term" value="C:endoplasmic reticulum membrane"/>
    <property type="evidence" value="ECO:0007669"/>
    <property type="project" value="TreeGrafter"/>
</dbReference>
<dbReference type="PANTHER" id="PTHR31303:SF1">
    <property type="entry name" value="CTP-DEPENDENT DIACYLGLYCEROL KINASE 1"/>
    <property type="match status" value="1"/>
</dbReference>
<evidence type="ECO:0000313" key="3">
    <source>
        <dbReference type="Proteomes" id="UP001054902"/>
    </source>
</evidence>
<keyword evidence="1" id="KW-0472">Membrane</keyword>
<name>A0AAD3CJZ3_9STRA</name>
<dbReference type="InterPro" id="IPR037997">
    <property type="entry name" value="Dgk1-like"/>
</dbReference>
<dbReference type="EMBL" id="BLLK01000022">
    <property type="protein sequence ID" value="GFH47291.1"/>
    <property type="molecule type" value="Genomic_DNA"/>
</dbReference>